<keyword evidence="3" id="KW-1185">Reference proteome</keyword>
<accession>A0A3P3UAE0</accession>
<sequence length="114" mass="12499">MGTLEQYGKPTRLVYYVEARAKELQTTLATLNSSLPSSAVAYSVNGTVIESLQKTLKTQSAFFFAMALFSFLTAILMIGNQVVISLLQKKGMWPFLIRSAGPLFASCAPSWPKN</sequence>
<dbReference type="OrthoDB" id="2504199at2"/>
<protein>
    <submittedName>
        <fullName evidence="2">Uncharacterized protein</fullName>
    </submittedName>
</protein>
<reference evidence="2 3" key="1">
    <citation type="submission" date="2018-11" db="EMBL/GenBank/DDBJ databases">
        <title>Genome sequencing of Paenibacillus sp. KCOM 3021 (= ChDC PVNT-B20).</title>
        <authorList>
            <person name="Kook J.-K."/>
            <person name="Park S.-N."/>
            <person name="Lim Y.K."/>
        </authorList>
    </citation>
    <scope>NUCLEOTIDE SEQUENCE [LARGE SCALE GENOMIC DNA]</scope>
    <source>
        <strain evidence="2 3">KCOM 3021</strain>
    </source>
</reference>
<keyword evidence="1" id="KW-0472">Membrane</keyword>
<dbReference type="AlphaFoldDB" id="A0A3P3UAE0"/>
<name>A0A3P3UAE0_9BACL</name>
<evidence type="ECO:0000313" key="3">
    <source>
        <dbReference type="Proteomes" id="UP000267017"/>
    </source>
</evidence>
<dbReference type="RefSeq" id="WP_128634884.1">
    <property type="nucleotide sequence ID" value="NZ_RRCN01000001.1"/>
</dbReference>
<comment type="caution">
    <text evidence="2">The sequence shown here is derived from an EMBL/GenBank/DDBJ whole genome shotgun (WGS) entry which is preliminary data.</text>
</comment>
<organism evidence="2 3">
    <name type="scientific">Paenibacillus oralis</name>
    <dbReference type="NCBI Taxonomy" id="2490856"/>
    <lineage>
        <taxon>Bacteria</taxon>
        <taxon>Bacillati</taxon>
        <taxon>Bacillota</taxon>
        <taxon>Bacilli</taxon>
        <taxon>Bacillales</taxon>
        <taxon>Paenibacillaceae</taxon>
        <taxon>Paenibacillus</taxon>
    </lineage>
</organism>
<proteinExistence type="predicted"/>
<evidence type="ECO:0000256" key="1">
    <source>
        <dbReference type="SAM" id="Phobius"/>
    </source>
</evidence>
<dbReference type="Proteomes" id="UP000267017">
    <property type="component" value="Unassembled WGS sequence"/>
</dbReference>
<gene>
    <name evidence="2" type="ORF">EHV15_32405</name>
</gene>
<keyword evidence="1" id="KW-1133">Transmembrane helix</keyword>
<keyword evidence="1" id="KW-0812">Transmembrane</keyword>
<feature type="transmembrane region" description="Helical" evidence="1">
    <location>
        <begin position="61"/>
        <end position="87"/>
    </location>
</feature>
<evidence type="ECO:0000313" key="2">
    <source>
        <dbReference type="EMBL" id="RRJ67104.1"/>
    </source>
</evidence>
<dbReference type="EMBL" id="RRCN01000001">
    <property type="protein sequence ID" value="RRJ67104.1"/>
    <property type="molecule type" value="Genomic_DNA"/>
</dbReference>